<dbReference type="Gene3D" id="3.40.630.10">
    <property type="entry name" value="Zn peptidases"/>
    <property type="match status" value="1"/>
</dbReference>
<evidence type="ECO:0000313" key="7">
    <source>
        <dbReference type="Proteomes" id="UP001438707"/>
    </source>
</evidence>
<organism evidence="6 7">
    <name type="scientific">Apatococcus lobatus</name>
    <dbReference type="NCBI Taxonomy" id="904363"/>
    <lineage>
        <taxon>Eukaryota</taxon>
        <taxon>Viridiplantae</taxon>
        <taxon>Chlorophyta</taxon>
        <taxon>core chlorophytes</taxon>
        <taxon>Trebouxiophyceae</taxon>
        <taxon>Chlorellales</taxon>
        <taxon>Chlorellaceae</taxon>
        <taxon>Apatococcus</taxon>
    </lineage>
</organism>
<dbReference type="GO" id="GO:0005737">
    <property type="term" value="C:cytoplasm"/>
    <property type="evidence" value="ECO:0007669"/>
    <property type="project" value="InterPro"/>
</dbReference>
<evidence type="ECO:0000256" key="4">
    <source>
        <dbReference type="ARBA" id="ARBA00022801"/>
    </source>
</evidence>
<dbReference type="GO" id="GO:0030145">
    <property type="term" value="F:manganese ion binding"/>
    <property type="evidence" value="ECO:0007669"/>
    <property type="project" value="InterPro"/>
</dbReference>
<evidence type="ECO:0000256" key="2">
    <source>
        <dbReference type="ARBA" id="ARBA00022438"/>
    </source>
</evidence>
<dbReference type="SUPFAM" id="SSF53187">
    <property type="entry name" value="Zn-dependent exopeptidases"/>
    <property type="match status" value="1"/>
</dbReference>
<comment type="caution">
    <text evidence="6">The sequence shown here is derived from an EMBL/GenBank/DDBJ whole genome shotgun (WGS) entry which is preliminary data.</text>
</comment>
<dbReference type="Pfam" id="PF00883">
    <property type="entry name" value="Peptidase_M17"/>
    <property type="match status" value="1"/>
</dbReference>
<evidence type="ECO:0000256" key="3">
    <source>
        <dbReference type="ARBA" id="ARBA00022670"/>
    </source>
</evidence>
<keyword evidence="3" id="KW-0645">Protease</keyword>
<dbReference type="InterPro" id="IPR000819">
    <property type="entry name" value="Peptidase_M17_C"/>
</dbReference>
<evidence type="ECO:0000313" key="6">
    <source>
        <dbReference type="EMBL" id="KAK9844878.1"/>
    </source>
</evidence>
<accession>A0AAW1SHE8</accession>
<keyword evidence="4" id="KW-0378">Hydrolase</keyword>
<comment type="similarity">
    <text evidence="1">Belongs to the peptidase M17 family.</text>
</comment>
<sequence>MVASARPSIAQVNNTDAEGRLTLADALLYAEQQDIKEVVDIATLMGACIVALGTHVAGPLWGLSPPAKLPLPLSSEKVWRMPMEESYWELMKSPIAAMKNIWACYRGANIAALFLKQYIDTKKVQWAHVDFASPAWDDKARGATGSGAQTLALWAMGRHGADQSSTSPAEAGKTLSARAPDDCPSWVSTGMHDQQRAALAGARQRFLSGAAFSALVSSSFLRSVCAESLAWERRFVLPQPFFGFLRSKVTSSRAMNWFRPAETFLASNWYNKGLNVWLQVLSVEAAFVALALIGLRREQGIAGPPFPTRL</sequence>
<dbReference type="PANTHER" id="PTHR11963:SF23">
    <property type="entry name" value="CYTOSOL AMINOPEPTIDASE"/>
    <property type="match status" value="1"/>
</dbReference>
<name>A0AAW1SHE8_9CHLO</name>
<evidence type="ECO:0000256" key="1">
    <source>
        <dbReference type="ARBA" id="ARBA00009528"/>
    </source>
</evidence>
<protein>
    <recommendedName>
        <fullName evidence="5">Cytosol aminopeptidase domain-containing protein</fullName>
    </recommendedName>
</protein>
<evidence type="ECO:0000259" key="5">
    <source>
        <dbReference type="PROSITE" id="PS00631"/>
    </source>
</evidence>
<gene>
    <name evidence="6" type="ORF">WJX74_008071</name>
</gene>
<keyword evidence="7" id="KW-1185">Reference proteome</keyword>
<feature type="domain" description="Cytosol aminopeptidase" evidence="5">
    <location>
        <begin position="14"/>
        <end position="21"/>
    </location>
</feature>
<dbReference type="AlphaFoldDB" id="A0AAW1SHE8"/>
<dbReference type="InterPro" id="IPR011356">
    <property type="entry name" value="Leucine_aapep/pepB"/>
</dbReference>
<dbReference type="PRINTS" id="PR00481">
    <property type="entry name" value="LAMNOPPTDASE"/>
</dbReference>
<proteinExistence type="inferred from homology"/>
<reference evidence="6 7" key="1">
    <citation type="journal article" date="2024" name="Nat. Commun.">
        <title>Phylogenomics reveals the evolutionary origins of lichenization in chlorophyte algae.</title>
        <authorList>
            <person name="Puginier C."/>
            <person name="Libourel C."/>
            <person name="Otte J."/>
            <person name="Skaloud P."/>
            <person name="Haon M."/>
            <person name="Grisel S."/>
            <person name="Petersen M."/>
            <person name="Berrin J.G."/>
            <person name="Delaux P.M."/>
            <person name="Dal Grande F."/>
            <person name="Keller J."/>
        </authorList>
    </citation>
    <scope>NUCLEOTIDE SEQUENCE [LARGE SCALE GENOMIC DNA]</scope>
    <source>
        <strain evidence="6 7">SAG 2145</strain>
    </source>
</reference>
<dbReference type="GO" id="GO:0006508">
    <property type="term" value="P:proteolysis"/>
    <property type="evidence" value="ECO:0007669"/>
    <property type="project" value="UniProtKB-KW"/>
</dbReference>
<dbReference type="PROSITE" id="PS00631">
    <property type="entry name" value="CYTOSOL_AP"/>
    <property type="match status" value="1"/>
</dbReference>
<dbReference type="GO" id="GO:0070006">
    <property type="term" value="F:metalloaminopeptidase activity"/>
    <property type="evidence" value="ECO:0007669"/>
    <property type="project" value="InterPro"/>
</dbReference>
<keyword evidence="2" id="KW-0031">Aminopeptidase</keyword>
<dbReference type="PANTHER" id="PTHR11963">
    <property type="entry name" value="LEUCINE AMINOPEPTIDASE-RELATED"/>
    <property type="match status" value="1"/>
</dbReference>
<dbReference type="Proteomes" id="UP001438707">
    <property type="component" value="Unassembled WGS sequence"/>
</dbReference>
<dbReference type="EMBL" id="JALJOS010000001">
    <property type="protein sequence ID" value="KAK9844878.1"/>
    <property type="molecule type" value="Genomic_DNA"/>
</dbReference>